<feature type="domain" description="Glyoxalase-like" evidence="1">
    <location>
        <begin position="3"/>
        <end position="153"/>
    </location>
</feature>
<protein>
    <submittedName>
        <fullName evidence="2">Glyoxalase-like domain-containing protein</fullName>
    </submittedName>
</protein>
<accession>A0A1G5H6E8</accession>
<dbReference type="Proteomes" id="UP000199502">
    <property type="component" value="Unassembled WGS sequence"/>
</dbReference>
<evidence type="ECO:0000313" key="2">
    <source>
        <dbReference type="EMBL" id="SCY58930.1"/>
    </source>
</evidence>
<keyword evidence="3" id="KW-1185">Reference proteome</keyword>
<gene>
    <name evidence="2" type="ORF">SAMN05660710_01993</name>
</gene>
<dbReference type="OrthoDB" id="8451710at2"/>
<evidence type="ECO:0000313" key="3">
    <source>
        <dbReference type="Proteomes" id="UP000199502"/>
    </source>
</evidence>
<dbReference type="STRING" id="336292.SAMN05660710_01993"/>
<dbReference type="SUPFAM" id="SSF54593">
    <property type="entry name" value="Glyoxalase/Bleomycin resistance protein/Dihydroxybiphenyl dioxygenase"/>
    <property type="match status" value="1"/>
</dbReference>
<dbReference type="EMBL" id="FMVT01000006">
    <property type="protein sequence ID" value="SCY58930.1"/>
    <property type="molecule type" value="Genomic_DNA"/>
</dbReference>
<dbReference type="AlphaFoldDB" id="A0A1G5H6E8"/>
<reference evidence="2 3" key="1">
    <citation type="submission" date="2016-10" db="EMBL/GenBank/DDBJ databases">
        <authorList>
            <person name="de Groot N.N."/>
        </authorList>
    </citation>
    <scope>NUCLEOTIDE SEQUENCE [LARGE SCALE GENOMIC DNA]</scope>
    <source>
        <strain evidence="2 3">CGMCC 1.8925</strain>
    </source>
</reference>
<sequence>MQFDHVAIAARSLDEGADWLEARLGLRPEPGGKHPLMGTHNLLLSLGPHEYLELIAIDPEAPALDRPRWFGLDSFDGPPRVAGWAVRQSPLQAPPGTTIAAATRGSLAWRITLPDSGQMPRGGAEPMRIAWDGDDHPGHHLRDRGLRLARLAVPLERLDIADRRIMLTGTGTPMQLTLTGPAGEVTL</sequence>
<name>A0A1G5H6E8_9RHOB</name>
<dbReference type="Gene3D" id="3.10.180.10">
    <property type="entry name" value="2,3-Dihydroxybiphenyl 1,2-Dioxygenase, domain 1"/>
    <property type="match status" value="1"/>
</dbReference>
<dbReference type="Pfam" id="PF13468">
    <property type="entry name" value="Glyoxalase_3"/>
    <property type="match status" value="1"/>
</dbReference>
<organism evidence="2 3">
    <name type="scientific">Paracoccus tibetensis</name>
    <dbReference type="NCBI Taxonomy" id="336292"/>
    <lineage>
        <taxon>Bacteria</taxon>
        <taxon>Pseudomonadati</taxon>
        <taxon>Pseudomonadota</taxon>
        <taxon>Alphaproteobacteria</taxon>
        <taxon>Rhodobacterales</taxon>
        <taxon>Paracoccaceae</taxon>
        <taxon>Paracoccus</taxon>
    </lineage>
</organism>
<proteinExistence type="predicted"/>
<dbReference type="InterPro" id="IPR029068">
    <property type="entry name" value="Glyas_Bleomycin-R_OHBP_Dase"/>
</dbReference>
<evidence type="ECO:0000259" key="1">
    <source>
        <dbReference type="Pfam" id="PF13468"/>
    </source>
</evidence>
<dbReference type="InterPro" id="IPR025870">
    <property type="entry name" value="Glyoxalase-like_dom"/>
</dbReference>